<evidence type="ECO:0000313" key="2">
    <source>
        <dbReference type="EMBL" id="WDH81790.1"/>
    </source>
</evidence>
<reference evidence="2" key="1">
    <citation type="submission" date="2023-02" db="EMBL/GenBank/DDBJ databases">
        <title>Pathogen: clinical or host-associated sample.</title>
        <authorList>
            <person name="Hergert J."/>
            <person name="Casey R."/>
            <person name="Wagner J."/>
            <person name="Young E.L."/>
            <person name="Oakeson K.F."/>
        </authorList>
    </citation>
    <scope>NUCLEOTIDE SEQUENCE</scope>
    <source>
        <strain evidence="2">2022CK-00830</strain>
    </source>
</reference>
<sequence length="705" mass="74559">MYRRTKSSERRLHWLQGAKLAVAAAVVAGSLYMPSYADASEVDTIRVAMFADLGSTYKSTTPAVTMQTAGNGSAGIIGSNGYEAWITLSNADEVRFSVDGYRVKVFETNEFAKAAAITKALQSTADKPIMYSASKSGKTVYQVYAGNYNTLSLAEAASSRIAQNNSTLLNGQKPAVKGSKHSSVGVYASKAAADKVRSTITAEGLDAYTVLQATGTGAPEYAVWIGEETTDALLTSVEKAVKQQLQQLTVTPVSPNTKAIIIREDTTLNLASPAARDHYIVSGNDAKLVLDGGDAGIRVTERSARTYRGDFEISTYNGQLALVNELPLEQYLYSVVGTEVYTSWPEETLKAQAVAARSYALYQGNRFTIANVVDTTLSQAYNGIGAEHERVTQAVNATAGEVLKSGGKIIEAIFSSNAGGTTADPSEVWNGGGNLFASVASPGDQAAQQGTYEWYHVLLTDGKTGYVREDNTKLLEGTTAAGLPKLTVTAQNTNVRKIPLIQSTVNPIAQLNPGTEVVVLGKVNESGSFSWMRGPFTSAEVVAMLQGKVNTAVPSSITSLEVTERGPSGRALEVQANGQVLGVKYGDAYRSAFGSLPSTLFDITDTGSYTVLGANGQTAEKKGSGGAHVISASGTSSYSGNSMVVMNGEGDARAVSKTQSFLFNGQGYGHGLGLSQWGAKGMADEGYDYQSILKHYYQNVTIVKE</sequence>
<dbReference type="NCBIfam" id="TIGR02669">
    <property type="entry name" value="SpoIID_LytB"/>
    <property type="match status" value="1"/>
</dbReference>
<dbReference type="InterPro" id="IPR051922">
    <property type="entry name" value="Bact_Sporulation_Assoc"/>
</dbReference>
<accession>A0AAX3MW18</accession>
<proteinExistence type="predicted"/>
<feature type="domain" description="Sporulation stage II protein D amidase enhancer LytB N-terminal" evidence="1">
    <location>
        <begin position="316"/>
        <end position="403"/>
    </location>
</feature>
<dbReference type="AlphaFoldDB" id="A0AAX3MW18"/>
<protein>
    <submittedName>
        <fullName evidence="2">SpoIID/LytB domain-containing protein</fullName>
    </submittedName>
</protein>
<gene>
    <name evidence="2" type="ORF">PUW23_20095</name>
</gene>
<dbReference type="RefSeq" id="WP_274359005.1">
    <property type="nucleotide sequence ID" value="NZ_CP118101.1"/>
</dbReference>
<organism evidence="2 3">
    <name type="scientific">Paenibacillus urinalis</name>
    <dbReference type="NCBI Taxonomy" id="521520"/>
    <lineage>
        <taxon>Bacteria</taxon>
        <taxon>Bacillati</taxon>
        <taxon>Bacillota</taxon>
        <taxon>Bacilli</taxon>
        <taxon>Bacillales</taxon>
        <taxon>Paenibacillaceae</taxon>
        <taxon>Paenibacillus</taxon>
    </lineage>
</organism>
<dbReference type="InterPro" id="IPR013486">
    <property type="entry name" value="SpoIID/LytB"/>
</dbReference>
<dbReference type="GO" id="GO:0030288">
    <property type="term" value="C:outer membrane-bounded periplasmic space"/>
    <property type="evidence" value="ECO:0007669"/>
    <property type="project" value="TreeGrafter"/>
</dbReference>
<dbReference type="InterPro" id="IPR013693">
    <property type="entry name" value="SpoIID/LytB_N"/>
</dbReference>
<name>A0AAX3MW18_9BACL</name>
<dbReference type="PANTHER" id="PTHR30032">
    <property type="entry name" value="N-ACETYLMURAMOYL-L-ALANINE AMIDASE-RELATED"/>
    <property type="match status" value="1"/>
</dbReference>
<dbReference type="Pfam" id="PF08486">
    <property type="entry name" value="SpoIID"/>
    <property type="match status" value="1"/>
</dbReference>
<evidence type="ECO:0000313" key="3">
    <source>
        <dbReference type="Proteomes" id="UP001220962"/>
    </source>
</evidence>
<dbReference type="EMBL" id="CP118101">
    <property type="protein sequence ID" value="WDH81790.1"/>
    <property type="molecule type" value="Genomic_DNA"/>
</dbReference>
<dbReference type="Proteomes" id="UP001220962">
    <property type="component" value="Chromosome"/>
</dbReference>
<dbReference type="PANTHER" id="PTHR30032:SF4">
    <property type="entry name" value="AMIDASE ENHANCER"/>
    <property type="match status" value="1"/>
</dbReference>
<dbReference type="GO" id="GO:0030435">
    <property type="term" value="P:sporulation resulting in formation of a cellular spore"/>
    <property type="evidence" value="ECO:0007669"/>
    <property type="project" value="InterPro"/>
</dbReference>
<evidence type="ECO:0000259" key="1">
    <source>
        <dbReference type="Pfam" id="PF08486"/>
    </source>
</evidence>